<name>A0A4Z0D887_9FIRM</name>
<reference evidence="3 4" key="1">
    <citation type="submission" date="2019-03" db="EMBL/GenBank/DDBJ databases">
        <title>Draft genome sequence data and analysis of a Fermenting Bacterium, Soehngenia longevitae strain 1933PT, isolated from petroleum reservoir in Azerbaijan.</title>
        <authorList>
            <person name="Grouzdev D.S."/>
            <person name="Bidzhieva S.K."/>
            <person name="Sokolova D.S."/>
            <person name="Tourova T.P."/>
            <person name="Poltaraus A.B."/>
            <person name="Nazina T.N."/>
        </authorList>
    </citation>
    <scope>NUCLEOTIDE SEQUENCE [LARGE SCALE GENOMIC DNA]</scope>
    <source>
        <strain evidence="3 4">1933P</strain>
    </source>
</reference>
<dbReference type="AlphaFoldDB" id="A0A4Z0D887"/>
<dbReference type="Gene3D" id="1.10.600.10">
    <property type="entry name" value="Farnesyl Diphosphate Synthase"/>
    <property type="match status" value="1"/>
</dbReference>
<dbReference type="InterPro" id="IPR044843">
    <property type="entry name" value="Trans_IPPS_bact-type"/>
</dbReference>
<dbReference type="Pfam" id="PF00494">
    <property type="entry name" value="SQS_PSY"/>
    <property type="match status" value="1"/>
</dbReference>
<keyword evidence="4" id="KW-1185">Reference proteome</keyword>
<dbReference type="SFLD" id="SFLDG01018">
    <property type="entry name" value="Squalene/Phytoene_Synthase_Lik"/>
    <property type="match status" value="1"/>
</dbReference>
<dbReference type="GO" id="GO:0016117">
    <property type="term" value="P:carotenoid biosynthetic process"/>
    <property type="evidence" value="ECO:0007669"/>
    <property type="project" value="UniProtKB-ARBA"/>
</dbReference>
<dbReference type="PANTHER" id="PTHR31480">
    <property type="entry name" value="BIFUNCTIONAL LYCOPENE CYCLASE/PHYTOENE SYNTHASE"/>
    <property type="match status" value="1"/>
</dbReference>
<dbReference type="InterPro" id="IPR019845">
    <property type="entry name" value="Squalene/phytoene_synthase_CS"/>
</dbReference>
<dbReference type="SUPFAM" id="SSF48576">
    <property type="entry name" value="Terpenoid synthases"/>
    <property type="match status" value="1"/>
</dbReference>
<dbReference type="InterPro" id="IPR033904">
    <property type="entry name" value="Trans_IPPS_HH"/>
</dbReference>
<comment type="pathway">
    <text evidence="1">Carotenoid biosynthesis.</text>
</comment>
<organism evidence="3 4">
    <name type="scientific">Soehngenia longivitae</name>
    <dbReference type="NCBI Taxonomy" id="2562294"/>
    <lineage>
        <taxon>Bacteria</taxon>
        <taxon>Bacillati</taxon>
        <taxon>Bacillota</taxon>
        <taxon>Tissierellia</taxon>
        <taxon>Tissierellales</taxon>
        <taxon>Tissierellaceae</taxon>
        <taxon>Soehngenia</taxon>
    </lineage>
</organism>
<dbReference type="Proteomes" id="UP000298381">
    <property type="component" value="Unassembled WGS sequence"/>
</dbReference>
<evidence type="ECO:0000313" key="3">
    <source>
        <dbReference type="EMBL" id="TFZ41091.1"/>
    </source>
</evidence>
<sequence length="282" mass="33134">MEVKNSYEYCEDIIKEHSKSFYKAFSLLPEEKANAIYAVYGFCRLCDDSIDEYNDLNMLLNLESELELFFSGITPDKPIWIALNDVTKKYKIKKEPFFDLIKGQKMDYNFKHFLTQEDLMEYCYYVAGTVGLMILPILATKNHSFLRETAINLGKAMQLTNILRDIGQDYDNGRVYLPTELMDKYNYSYDDLSKKIINENFVNLWEYEAKLAEKLYNDSLDLISEFDDDSKYPVLTAAYIYKEILNEVRKNSYDCLNKRNVVSSLRKTQIALEVKKQLKMVI</sequence>
<accession>A0A4Z0D887</accession>
<dbReference type="GO" id="GO:0051996">
    <property type="term" value="F:squalene synthase [NAD(P)H] activity"/>
    <property type="evidence" value="ECO:0007669"/>
    <property type="project" value="InterPro"/>
</dbReference>
<keyword evidence="2" id="KW-0808">Transferase</keyword>
<evidence type="ECO:0000256" key="1">
    <source>
        <dbReference type="ARBA" id="ARBA00004829"/>
    </source>
</evidence>
<dbReference type="SFLD" id="SFLDS00005">
    <property type="entry name" value="Isoprenoid_Synthase_Type_I"/>
    <property type="match status" value="1"/>
</dbReference>
<dbReference type="InterPro" id="IPR008949">
    <property type="entry name" value="Isoprenoid_synthase_dom_sf"/>
</dbReference>
<protein>
    <submittedName>
        <fullName evidence="3">Phytoene/squalene synthase family protein</fullName>
    </submittedName>
</protein>
<evidence type="ECO:0000313" key="4">
    <source>
        <dbReference type="Proteomes" id="UP000298381"/>
    </source>
</evidence>
<comment type="caution">
    <text evidence="3">The sequence shown here is derived from an EMBL/GenBank/DDBJ whole genome shotgun (WGS) entry which is preliminary data.</text>
</comment>
<dbReference type="InterPro" id="IPR002060">
    <property type="entry name" value="Squ/phyt_synthse"/>
</dbReference>
<evidence type="ECO:0000256" key="2">
    <source>
        <dbReference type="ARBA" id="ARBA00022679"/>
    </source>
</evidence>
<dbReference type="CDD" id="cd00683">
    <property type="entry name" value="Trans_IPPS_HH"/>
    <property type="match status" value="1"/>
</dbReference>
<dbReference type="GO" id="GO:0004311">
    <property type="term" value="F:geranylgeranyl diphosphate synthase activity"/>
    <property type="evidence" value="ECO:0007669"/>
    <property type="project" value="InterPro"/>
</dbReference>
<gene>
    <name evidence="3" type="ORF">E4100_03055</name>
</gene>
<dbReference type="OrthoDB" id="9787280at2"/>
<dbReference type="EMBL" id="SRIB01000003">
    <property type="protein sequence ID" value="TFZ41091.1"/>
    <property type="molecule type" value="Genomic_DNA"/>
</dbReference>
<dbReference type="RefSeq" id="WP_135270572.1">
    <property type="nucleotide sequence ID" value="NZ_SRIB01000003.1"/>
</dbReference>
<dbReference type="PROSITE" id="PS01045">
    <property type="entry name" value="SQUALEN_PHYTOEN_SYN_2"/>
    <property type="match status" value="1"/>
</dbReference>
<dbReference type="SFLD" id="SFLDG01212">
    <property type="entry name" value="Phytoene_synthase_like"/>
    <property type="match status" value="1"/>
</dbReference>
<proteinExistence type="predicted"/>